<dbReference type="Pfam" id="PF00149">
    <property type="entry name" value="Metallophos"/>
    <property type="match status" value="1"/>
</dbReference>
<dbReference type="PANTHER" id="PTHR11575:SF24">
    <property type="entry name" value="5'-NUCLEOTIDASE"/>
    <property type="match status" value="1"/>
</dbReference>
<organism evidence="15 16">
    <name type="scientific">Arctia plantaginis</name>
    <name type="common">Wood tiger moth</name>
    <name type="synonym">Phalaena plantaginis</name>
    <dbReference type="NCBI Taxonomy" id="874455"/>
    <lineage>
        <taxon>Eukaryota</taxon>
        <taxon>Metazoa</taxon>
        <taxon>Ecdysozoa</taxon>
        <taxon>Arthropoda</taxon>
        <taxon>Hexapoda</taxon>
        <taxon>Insecta</taxon>
        <taxon>Pterygota</taxon>
        <taxon>Neoptera</taxon>
        <taxon>Endopterygota</taxon>
        <taxon>Lepidoptera</taxon>
        <taxon>Glossata</taxon>
        <taxon>Ditrysia</taxon>
        <taxon>Noctuoidea</taxon>
        <taxon>Erebidae</taxon>
        <taxon>Arctiinae</taxon>
        <taxon>Arctia</taxon>
    </lineage>
</organism>
<evidence type="ECO:0000259" key="13">
    <source>
        <dbReference type="Pfam" id="PF00149"/>
    </source>
</evidence>
<evidence type="ECO:0000256" key="12">
    <source>
        <dbReference type="RuleBase" id="RU362119"/>
    </source>
</evidence>
<dbReference type="FunFam" id="3.90.780.10:FF:000004">
    <property type="entry name" value="UDP-sugar hydrolase, putative"/>
    <property type="match status" value="1"/>
</dbReference>
<evidence type="ECO:0000256" key="8">
    <source>
        <dbReference type="ARBA" id="ARBA00022729"/>
    </source>
</evidence>
<feature type="domain" description="5'-Nucleotidase C-terminal" evidence="14">
    <location>
        <begin position="267"/>
        <end position="433"/>
    </location>
</feature>
<dbReference type="GO" id="GO:0005886">
    <property type="term" value="C:plasma membrane"/>
    <property type="evidence" value="ECO:0007669"/>
    <property type="project" value="TreeGrafter"/>
</dbReference>
<gene>
    <name evidence="15" type="ORF">APLA_LOCUS11659</name>
</gene>
<dbReference type="InterPro" id="IPR036907">
    <property type="entry name" value="5'-Nucleotdase_C_sf"/>
</dbReference>
<keyword evidence="10 12" id="KW-0378">Hydrolase</keyword>
<dbReference type="SUPFAM" id="SSF55816">
    <property type="entry name" value="5'-nucleotidase (syn. UDP-sugar hydrolase), C-terminal domain"/>
    <property type="match status" value="1"/>
</dbReference>
<evidence type="ECO:0000256" key="10">
    <source>
        <dbReference type="ARBA" id="ARBA00022801"/>
    </source>
</evidence>
<comment type="catalytic activity">
    <reaction evidence="1">
        <text>a ribonucleoside 5'-phosphate + H2O = a ribonucleoside + phosphate</text>
        <dbReference type="Rhea" id="RHEA:12484"/>
        <dbReference type="ChEBI" id="CHEBI:15377"/>
        <dbReference type="ChEBI" id="CHEBI:18254"/>
        <dbReference type="ChEBI" id="CHEBI:43474"/>
        <dbReference type="ChEBI" id="CHEBI:58043"/>
        <dbReference type="EC" id="3.1.3.5"/>
    </reaction>
</comment>
<keyword evidence="7" id="KW-0479">Metal-binding</keyword>
<accession>A0A8S1APP0</accession>
<keyword evidence="8" id="KW-0732">Signal</keyword>
<dbReference type="InterPro" id="IPR006179">
    <property type="entry name" value="5_nucleotidase/apyrase"/>
</dbReference>
<comment type="subcellular location">
    <subcellularLocation>
        <location evidence="2">Secreted</location>
    </subcellularLocation>
</comment>
<dbReference type="GO" id="GO:0090729">
    <property type="term" value="F:toxin activity"/>
    <property type="evidence" value="ECO:0007669"/>
    <property type="project" value="UniProtKB-KW"/>
</dbReference>
<evidence type="ECO:0000256" key="11">
    <source>
        <dbReference type="ARBA" id="ARBA00023240"/>
    </source>
</evidence>
<comment type="caution">
    <text evidence="15">The sequence shown here is derived from an EMBL/GenBank/DDBJ whole genome shotgun (WGS) entry which is preliminary data.</text>
</comment>
<dbReference type="GO" id="GO:0008253">
    <property type="term" value="F:5'-nucleotidase activity"/>
    <property type="evidence" value="ECO:0007669"/>
    <property type="project" value="UniProtKB-EC"/>
</dbReference>
<dbReference type="GO" id="GO:0046872">
    <property type="term" value="F:metal ion binding"/>
    <property type="evidence" value="ECO:0007669"/>
    <property type="project" value="UniProtKB-KW"/>
</dbReference>
<evidence type="ECO:0000256" key="5">
    <source>
        <dbReference type="ARBA" id="ARBA00022525"/>
    </source>
</evidence>
<proteinExistence type="inferred from homology"/>
<dbReference type="InterPro" id="IPR004843">
    <property type="entry name" value="Calcineurin-like_PHP"/>
</dbReference>
<evidence type="ECO:0000256" key="6">
    <source>
        <dbReference type="ARBA" id="ARBA00022656"/>
    </source>
</evidence>
<dbReference type="SUPFAM" id="SSF56300">
    <property type="entry name" value="Metallo-dependent phosphatases"/>
    <property type="match status" value="1"/>
</dbReference>
<reference evidence="15 16" key="1">
    <citation type="submission" date="2020-04" db="EMBL/GenBank/DDBJ databases">
        <authorList>
            <person name="Wallbank WR R."/>
            <person name="Pardo Diaz C."/>
            <person name="Kozak K."/>
            <person name="Martin S."/>
            <person name="Jiggins C."/>
            <person name="Moest M."/>
            <person name="Warren A I."/>
            <person name="Byers J.R.P. K."/>
            <person name="Montejo-Kovacevich G."/>
            <person name="Yen C E."/>
        </authorList>
    </citation>
    <scope>NUCLEOTIDE SEQUENCE [LARGE SCALE GENOMIC DNA]</scope>
</reference>
<dbReference type="Gene3D" id="3.60.21.10">
    <property type="match status" value="1"/>
</dbReference>
<keyword evidence="6" id="KW-0800">Toxin</keyword>
<protein>
    <recommendedName>
        <fullName evidence="17">5'-nucleotidase</fullName>
    </recommendedName>
</protein>
<evidence type="ECO:0000256" key="3">
    <source>
        <dbReference type="ARBA" id="ARBA00006654"/>
    </source>
</evidence>
<dbReference type="GO" id="GO:0005615">
    <property type="term" value="C:extracellular space"/>
    <property type="evidence" value="ECO:0007669"/>
    <property type="project" value="UniProtKB-ARBA"/>
</dbReference>
<evidence type="ECO:0000259" key="14">
    <source>
        <dbReference type="Pfam" id="PF02872"/>
    </source>
</evidence>
<evidence type="ECO:0000256" key="2">
    <source>
        <dbReference type="ARBA" id="ARBA00004613"/>
    </source>
</evidence>
<feature type="domain" description="Calcineurin-like phosphoesterase" evidence="13">
    <location>
        <begin position="33"/>
        <end position="164"/>
    </location>
</feature>
<dbReference type="InterPro" id="IPR029052">
    <property type="entry name" value="Metallo-depent_PP-like"/>
</dbReference>
<dbReference type="AlphaFoldDB" id="A0A8S1APP0"/>
<name>A0A8S1APP0_ARCPL</name>
<dbReference type="GO" id="GO:0000166">
    <property type="term" value="F:nucleotide binding"/>
    <property type="evidence" value="ECO:0007669"/>
    <property type="project" value="UniProtKB-KW"/>
</dbReference>
<evidence type="ECO:0000256" key="7">
    <source>
        <dbReference type="ARBA" id="ARBA00022723"/>
    </source>
</evidence>
<dbReference type="PRINTS" id="PR01607">
    <property type="entry name" value="APYRASEFAMLY"/>
</dbReference>
<evidence type="ECO:0000256" key="4">
    <source>
        <dbReference type="ARBA" id="ARBA00022442"/>
    </source>
</evidence>
<dbReference type="Gene3D" id="3.90.780.10">
    <property type="entry name" value="5'-Nucleotidase, C-terminal domain"/>
    <property type="match status" value="1"/>
</dbReference>
<dbReference type="Pfam" id="PF02872">
    <property type="entry name" value="5_nucleotid_C"/>
    <property type="match status" value="1"/>
</dbReference>
<evidence type="ECO:0000313" key="16">
    <source>
        <dbReference type="Proteomes" id="UP000494256"/>
    </source>
</evidence>
<keyword evidence="4" id="KW-1201">Platelet aggregation inhibiting toxin</keyword>
<dbReference type="Proteomes" id="UP000494256">
    <property type="component" value="Unassembled WGS sequence"/>
</dbReference>
<dbReference type="OrthoDB" id="25826at2759"/>
<evidence type="ECO:0000313" key="15">
    <source>
        <dbReference type="EMBL" id="CAB3246866.1"/>
    </source>
</evidence>
<evidence type="ECO:0000256" key="1">
    <source>
        <dbReference type="ARBA" id="ARBA00000815"/>
    </source>
</evidence>
<keyword evidence="11" id="KW-1199">Hemostasis impairing toxin</keyword>
<sequence>MLPPVWLFLDELTTSQPHFKLPRRICHSSRMLIVLSLGNHEFDNGVSGLTPFIEALMCPVLAANLNLTRVPELLVERNLMNSVVFDINGTRVGVIGYLTPDTQFLAIKNEVKYIEEVTAVKKEAAKLKKQGVNILIALGHSGFTKDLEIAKEVEDIDLVIGGHTNTFLWNGTSPDVEKPEGPYPTLVKQKSGRLVPAVQAYAYTKYLGKLHIIFDSDGEIISSNGNPILLDKSITQDPELLEMVTRYRASIENITETIVGVTPIVLDGMSCRLSECNLGNLITDAMVEKYAKGYEGKGWTDAPIAVIQGGGIRASIAHITLPANITKGDLLRVMPFDGNLVKLSINGSFILKMLEHSVAKYNLTRAPAPFLQMSGMMVEYDFCKPPGFRVLKVYTRCGQCLNPQFSLLRVRKMYNILMPAFLSMGGDNYTMLADLPKIALPFDELESTIEFISSRSSVHPSVEERIIIDNVQQLQINSGSYLKCSFIVWISLTYSLLL</sequence>
<evidence type="ECO:0000256" key="9">
    <source>
        <dbReference type="ARBA" id="ARBA00022741"/>
    </source>
</evidence>
<keyword evidence="9 12" id="KW-0547">Nucleotide-binding</keyword>
<dbReference type="InterPro" id="IPR008334">
    <property type="entry name" value="5'-Nucleotdase_C"/>
</dbReference>
<dbReference type="GO" id="GO:0006196">
    <property type="term" value="P:AMP catabolic process"/>
    <property type="evidence" value="ECO:0007669"/>
    <property type="project" value="TreeGrafter"/>
</dbReference>
<evidence type="ECO:0008006" key="17">
    <source>
        <dbReference type="Google" id="ProtNLM"/>
    </source>
</evidence>
<dbReference type="FunFam" id="3.60.21.10:FF:000020">
    <property type="entry name" value="NT5E isoform 4"/>
    <property type="match status" value="1"/>
</dbReference>
<comment type="similarity">
    <text evidence="3 12">Belongs to the 5'-nucleotidase family.</text>
</comment>
<dbReference type="EMBL" id="CADEBD010000334">
    <property type="protein sequence ID" value="CAB3246866.1"/>
    <property type="molecule type" value="Genomic_DNA"/>
</dbReference>
<keyword evidence="5" id="KW-0964">Secreted</keyword>
<dbReference type="PANTHER" id="PTHR11575">
    <property type="entry name" value="5'-NUCLEOTIDASE-RELATED"/>
    <property type="match status" value="1"/>
</dbReference>